<dbReference type="NCBIfam" id="NF003243">
    <property type="entry name" value="PRK04201.1"/>
    <property type="match status" value="1"/>
</dbReference>
<accession>A0A1W9S0A7</accession>
<evidence type="ECO:0000256" key="10">
    <source>
        <dbReference type="ARBA" id="ARBA00023004"/>
    </source>
</evidence>
<comment type="function">
    <text evidence="13">Mediates zinc uptake. May also transport other divalent cations.</text>
</comment>
<dbReference type="Pfam" id="PF02535">
    <property type="entry name" value="Zip"/>
    <property type="match status" value="1"/>
</dbReference>
<evidence type="ECO:0000256" key="9">
    <source>
        <dbReference type="ARBA" id="ARBA00022989"/>
    </source>
</evidence>
<dbReference type="AlphaFoldDB" id="A0A1W9S0A7"/>
<keyword evidence="8 13" id="KW-0864">Zinc transport</keyword>
<evidence type="ECO:0000256" key="4">
    <source>
        <dbReference type="ARBA" id="ARBA00022475"/>
    </source>
</evidence>
<feature type="binding site" description="M2 metal binding site" evidence="13">
    <location>
        <position position="167"/>
    </location>
    <ligand>
        <name>Fe(2+)</name>
        <dbReference type="ChEBI" id="CHEBI:29033"/>
    </ligand>
</feature>
<evidence type="ECO:0000256" key="2">
    <source>
        <dbReference type="ARBA" id="ARBA00009703"/>
    </source>
</evidence>
<sequence>MLFAFLLTLFAGLSTGIGSFIAFFVRRSQVGFLSFGLGASAGVMIYISLVEMLSKAQESVALSTGGKTAGWIVIGSFFLGILISALIDHIVPKYENPHEVRSTDELSSLKTGETALSLQSSALRRASVITALAIAIHNFPEGLATFLSTLADPAFGISVAVAIAVHNIPEGISVSVPYFYATGSRGRAFVYSFLSGLAEPAGAMVGYFILRPFMDDIVMGMMFGVIAGIMVFISFDQLLPMAREYGKGHTAILGVIFGMGIMAVSLLLF</sequence>
<keyword evidence="11 13" id="KW-0406">Ion transport</keyword>
<keyword evidence="5 13" id="KW-0812">Transmembrane</keyword>
<evidence type="ECO:0000256" key="1">
    <source>
        <dbReference type="ARBA" id="ARBA00004651"/>
    </source>
</evidence>
<organism evidence="14 15">
    <name type="scientific">Candidatus Coatesbacteria bacterium 4484_99</name>
    <dbReference type="NCBI Taxonomy" id="1970774"/>
    <lineage>
        <taxon>Bacteria</taxon>
        <taxon>Candidatus Coatesiibacteriota</taxon>
    </lineage>
</organism>
<comment type="caution">
    <text evidence="13">Lacks conserved residue(s) required for the propagation of feature annotation.</text>
</comment>
<keyword evidence="12 13" id="KW-0472">Membrane</keyword>
<dbReference type="GO" id="GO:0046872">
    <property type="term" value="F:metal ion binding"/>
    <property type="evidence" value="ECO:0007669"/>
    <property type="project" value="UniProtKB-KW"/>
</dbReference>
<keyword evidence="3 13" id="KW-0813">Transport</keyword>
<comment type="subcellular location">
    <subcellularLocation>
        <location evidence="1 13">Cell membrane</location>
        <topology evidence="1 13">Multi-pass membrane protein</topology>
    </subcellularLocation>
</comment>
<feature type="binding site" description="M2 metal binding site" evidence="13">
    <location>
        <position position="141"/>
    </location>
    <ligand>
        <name>Fe(2+)</name>
        <dbReference type="ChEBI" id="CHEBI:29033"/>
    </ligand>
</feature>
<feature type="binding site" description="M2 metal binding site" evidence="13">
    <location>
        <position position="199"/>
    </location>
    <ligand>
        <name>Fe(2+)</name>
        <dbReference type="ChEBI" id="CHEBI:29033"/>
    </ligand>
</feature>
<protein>
    <recommendedName>
        <fullName evidence="13">Zinc transporter ZupT</fullName>
    </recommendedName>
</protein>
<keyword evidence="4 13" id="KW-1003">Cell membrane</keyword>
<gene>
    <name evidence="13" type="primary">zupT</name>
    <name evidence="14" type="ORF">B6D57_03990</name>
</gene>
<evidence type="ECO:0000256" key="7">
    <source>
        <dbReference type="ARBA" id="ARBA00022833"/>
    </source>
</evidence>
<feature type="transmembrane region" description="Helical" evidence="13">
    <location>
        <begin position="146"/>
        <end position="168"/>
    </location>
</feature>
<evidence type="ECO:0000256" key="5">
    <source>
        <dbReference type="ARBA" id="ARBA00022692"/>
    </source>
</evidence>
<feature type="transmembrane region" description="Helical" evidence="13">
    <location>
        <begin position="188"/>
        <end position="210"/>
    </location>
</feature>
<evidence type="ECO:0000313" key="14">
    <source>
        <dbReference type="EMBL" id="OQX90278.1"/>
    </source>
</evidence>
<evidence type="ECO:0000256" key="6">
    <source>
        <dbReference type="ARBA" id="ARBA00022723"/>
    </source>
</evidence>
<comment type="catalytic activity">
    <reaction evidence="13">
        <text>Zn(2+)(in) = Zn(2+)(out)</text>
        <dbReference type="Rhea" id="RHEA:29351"/>
        <dbReference type="ChEBI" id="CHEBI:29105"/>
    </reaction>
</comment>
<evidence type="ECO:0000256" key="12">
    <source>
        <dbReference type="ARBA" id="ARBA00023136"/>
    </source>
</evidence>
<feature type="transmembrane region" description="Helical" evidence="13">
    <location>
        <begin position="28"/>
        <end position="49"/>
    </location>
</feature>
<comment type="similarity">
    <text evidence="2 13">Belongs to the ZIP transporter (TC 2.A.5) family. ZupT subfamily.</text>
</comment>
<reference evidence="15" key="1">
    <citation type="submission" date="2017-03" db="EMBL/GenBank/DDBJ databases">
        <title>Novel pathways for hydrocarbon cycling and metabolic interdependencies in hydrothermal sediment communities.</title>
        <authorList>
            <person name="Dombrowski N."/>
            <person name="Seitz K."/>
            <person name="Teske A."/>
            <person name="Baker B."/>
        </authorList>
    </citation>
    <scope>NUCLEOTIDE SEQUENCE [LARGE SCALE GENOMIC DNA]</scope>
</reference>
<dbReference type="InterPro" id="IPR023498">
    <property type="entry name" value="Zn_transptr_ZupT"/>
</dbReference>
<feature type="transmembrane region" description="Helical" evidence="13">
    <location>
        <begin position="251"/>
        <end position="268"/>
    </location>
</feature>
<feature type="transmembrane region" description="Helical" evidence="13">
    <location>
        <begin position="69"/>
        <end position="87"/>
    </location>
</feature>
<evidence type="ECO:0000256" key="3">
    <source>
        <dbReference type="ARBA" id="ARBA00022448"/>
    </source>
</evidence>
<dbReference type="InterPro" id="IPR003689">
    <property type="entry name" value="ZIP"/>
</dbReference>
<comment type="caution">
    <text evidence="14">The sequence shown here is derived from an EMBL/GenBank/DDBJ whole genome shotgun (WGS) entry which is preliminary data.</text>
</comment>
<feature type="binding site" description="M1 metal binding site" evidence="13">
    <location>
        <position position="166"/>
    </location>
    <ligand>
        <name>Zn(2+)</name>
        <dbReference type="ChEBI" id="CHEBI:29105"/>
    </ligand>
</feature>
<feature type="transmembrane region" description="Helical" evidence="13">
    <location>
        <begin position="217"/>
        <end position="239"/>
    </location>
</feature>
<keyword evidence="10" id="KW-0408">Iron</keyword>
<dbReference type="PANTHER" id="PTHR11040">
    <property type="entry name" value="ZINC/IRON TRANSPORTER"/>
    <property type="match status" value="1"/>
</dbReference>
<proteinExistence type="inferred from homology"/>
<dbReference type="HAMAP" id="MF_00548">
    <property type="entry name" value="ZupT"/>
    <property type="match status" value="1"/>
</dbReference>
<feature type="binding site" description="M2 metal binding site" evidence="13">
    <location>
        <position position="138"/>
    </location>
    <ligand>
        <name>Fe(2+)</name>
        <dbReference type="ChEBI" id="CHEBI:29033"/>
    </ligand>
</feature>
<keyword evidence="9 13" id="KW-1133">Transmembrane helix</keyword>
<evidence type="ECO:0000256" key="11">
    <source>
        <dbReference type="ARBA" id="ARBA00023065"/>
    </source>
</evidence>
<dbReference type="Proteomes" id="UP000192611">
    <property type="component" value="Unassembled WGS sequence"/>
</dbReference>
<dbReference type="GO" id="GO:0005385">
    <property type="term" value="F:zinc ion transmembrane transporter activity"/>
    <property type="evidence" value="ECO:0007669"/>
    <property type="project" value="UniProtKB-UniRule"/>
</dbReference>
<keyword evidence="7 13" id="KW-0862">Zinc</keyword>
<evidence type="ECO:0000256" key="8">
    <source>
        <dbReference type="ARBA" id="ARBA00022906"/>
    </source>
</evidence>
<dbReference type="GO" id="GO:0005886">
    <property type="term" value="C:plasma membrane"/>
    <property type="evidence" value="ECO:0007669"/>
    <property type="project" value="UniProtKB-SubCell"/>
</dbReference>
<evidence type="ECO:0000256" key="13">
    <source>
        <dbReference type="HAMAP-Rule" id="MF_00548"/>
    </source>
</evidence>
<feature type="binding site" description="M1 metal binding site" evidence="13">
    <location>
        <position position="141"/>
    </location>
    <ligand>
        <name>Zn(2+)</name>
        <dbReference type="ChEBI" id="CHEBI:29105"/>
    </ligand>
</feature>
<feature type="binding site" description="M1 metal binding site" evidence="13">
    <location>
        <position position="170"/>
    </location>
    <ligand>
        <name>Zn(2+)</name>
        <dbReference type="ChEBI" id="CHEBI:29105"/>
    </ligand>
</feature>
<evidence type="ECO:0000313" key="15">
    <source>
        <dbReference type="Proteomes" id="UP000192611"/>
    </source>
</evidence>
<keyword evidence="6" id="KW-0479">Metal-binding</keyword>
<feature type="binding site" description="M2 metal binding site" evidence="13">
    <location>
        <position position="170"/>
    </location>
    <ligand>
        <name>Fe(2+)</name>
        <dbReference type="ChEBI" id="CHEBI:29033"/>
    </ligand>
</feature>
<name>A0A1W9S0A7_9BACT</name>
<dbReference type="PANTHER" id="PTHR11040:SF205">
    <property type="entry name" value="ZINC TRANSPORTER ZUPT"/>
    <property type="match status" value="1"/>
</dbReference>
<dbReference type="EMBL" id="NATQ01000077">
    <property type="protein sequence ID" value="OQX90278.1"/>
    <property type="molecule type" value="Genomic_DNA"/>
</dbReference>